<organism evidence="2 3">
    <name type="scientific">Discostella pseudostelligera</name>
    <dbReference type="NCBI Taxonomy" id="259834"/>
    <lineage>
        <taxon>Eukaryota</taxon>
        <taxon>Sar</taxon>
        <taxon>Stramenopiles</taxon>
        <taxon>Ochrophyta</taxon>
        <taxon>Bacillariophyta</taxon>
        <taxon>Coscinodiscophyceae</taxon>
        <taxon>Thalassiosirophycidae</taxon>
        <taxon>Stephanodiscales</taxon>
        <taxon>Stephanodiscaceae</taxon>
        <taxon>Discostella</taxon>
    </lineage>
</organism>
<feature type="compositionally biased region" description="Polar residues" evidence="1">
    <location>
        <begin position="302"/>
        <end position="317"/>
    </location>
</feature>
<protein>
    <submittedName>
        <fullName evidence="2">Uncharacterized protein</fullName>
    </submittedName>
</protein>
<reference evidence="2 3" key="1">
    <citation type="submission" date="2024-10" db="EMBL/GenBank/DDBJ databases">
        <title>Updated reference genomes for cyclostephanoid diatoms.</title>
        <authorList>
            <person name="Roberts W.R."/>
            <person name="Alverson A.J."/>
        </authorList>
    </citation>
    <scope>NUCLEOTIDE SEQUENCE [LARGE SCALE GENOMIC DNA]</scope>
    <source>
        <strain evidence="2 3">AJA232-27</strain>
    </source>
</reference>
<sequence>MVAAESKLNTGRGRPSSKSTKLTTASSKSISSKSNHDVRAMRHLRSIVESIAADETLSQAERYKKISNFEGLLELAEKRVQEEQSMPTEPVSKNVGQKKKRGWLKTRLIGKQDNDSVQNVIVTPVEADQHHAENVEAVKEEEQESRGEIDVQRYDDITGHASATPSREPAPTGDGAAKPSAREERGDCTVNTCTDSIMGMRMQNSEEYVASICSVRSLGTFERDFINNIIAEQMANSDQVSVSTFEKDFIARQANGGNVAHPTQVFIRDEWMMNTDAVADDLTLGTMLSETTFEQDARSITESKVTPPTEVTATSGENDIFDDLSTGSNQPETTFDRQLQMRNEPHVEARVSVSTPSAIFNALNNITIKRAMSNDSLISVSTYEKDMAALNTLAVKIGRTPSTKTNTLEGMIPTTASDRSCSTFEKDAAMRAEMMANKSRANTELGMKPSEQSTSTFEKDYQVRTSSKQQSFATMSEAAAAAHIARWNDSFNRMGIQVTEAGRVMPKISPLLVELSPDTIEKEVKLREREGTLWGKFACYTGW</sequence>
<feature type="region of interest" description="Disordered" evidence="1">
    <location>
        <begin position="1"/>
        <end position="38"/>
    </location>
</feature>
<dbReference type="AlphaFoldDB" id="A0ABD3M2Q7"/>
<dbReference type="Proteomes" id="UP001530293">
    <property type="component" value="Unassembled WGS sequence"/>
</dbReference>
<proteinExistence type="predicted"/>
<evidence type="ECO:0000313" key="2">
    <source>
        <dbReference type="EMBL" id="KAL3757016.1"/>
    </source>
</evidence>
<evidence type="ECO:0000313" key="3">
    <source>
        <dbReference type="Proteomes" id="UP001530293"/>
    </source>
</evidence>
<keyword evidence="3" id="KW-1185">Reference proteome</keyword>
<evidence type="ECO:0000256" key="1">
    <source>
        <dbReference type="SAM" id="MobiDB-lite"/>
    </source>
</evidence>
<name>A0ABD3M2Q7_9STRA</name>
<dbReference type="EMBL" id="JALLBG020000277">
    <property type="protein sequence ID" value="KAL3757016.1"/>
    <property type="molecule type" value="Genomic_DNA"/>
</dbReference>
<comment type="caution">
    <text evidence="2">The sequence shown here is derived from an EMBL/GenBank/DDBJ whole genome shotgun (WGS) entry which is preliminary data.</text>
</comment>
<feature type="region of interest" description="Disordered" evidence="1">
    <location>
        <begin position="159"/>
        <end position="189"/>
    </location>
</feature>
<feature type="compositionally biased region" description="Low complexity" evidence="1">
    <location>
        <begin position="16"/>
        <end position="33"/>
    </location>
</feature>
<gene>
    <name evidence="2" type="ORF">ACHAWU_005378</name>
</gene>
<accession>A0ABD3M2Q7</accession>
<feature type="region of interest" description="Disordered" evidence="1">
    <location>
        <begin position="298"/>
        <end position="329"/>
    </location>
</feature>